<name>G6EC75_9SPHN</name>
<dbReference type="Proteomes" id="UP000004030">
    <property type="component" value="Unassembled WGS sequence"/>
</dbReference>
<protein>
    <submittedName>
        <fullName evidence="1">Uncharacterized protein</fullName>
    </submittedName>
</protein>
<proteinExistence type="predicted"/>
<comment type="caution">
    <text evidence="1">The sequence shown here is derived from an EMBL/GenBank/DDBJ whole genome shotgun (WGS) entry which is preliminary data.</text>
</comment>
<evidence type="ECO:0000313" key="2">
    <source>
        <dbReference type="Proteomes" id="UP000004030"/>
    </source>
</evidence>
<accession>G6EC75</accession>
<reference evidence="1 2" key="1">
    <citation type="journal article" date="2012" name="J. Bacteriol.">
        <title>Genome sequence of benzo(a)pyrene-degrading bacterium Novosphingobium pentaromativorans US6-1.</title>
        <authorList>
            <person name="Luo Y.R."/>
            <person name="Kang S.G."/>
            <person name="Kim S.J."/>
            <person name="Kim M.R."/>
            <person name="Li N."/>
            <person name="Lee J.H."/>
            <person name="Kwon K.K."/>
        </authorList>
    </citation>
    <scope>NUCLEOTIDE SEQUENCE [LARGE SCALE GENOMIC DNA]</scope>
    <source>
        <strain evidence="1 2">US6-1</strain>
    </source>
</reference>
<dbReference type="AlphaFoldDB" id="G6EC75"/>
<evidence type="ECO:0000313" key="1">
    <source>
        <dbReference type="EMBL" id="EHJ61010.1"/>
    </source>
</evidence>
<dbReference type="EMBL" id="AGFM01000028">
    <property type="protein sequence ID" value="EHJ61010.1"/>
    <property type="molecule type" value="Genomic_DNA"/>
</dbReference>
<keyword evidence="2" id="KW-1185">Reference proteome</keyword>
<gene>
    <name evidence="1" type="ORF">NSU_1946</name>
</gene>
<sequence length="63" mass="7111">MQDRDYLIDRGPSLHINGRASNWFLKNGTFSPKSKKEPFLPAGPIEDPHAVARLEKDPITSLH</sequence>
<organism evidence="1 2">
    <name type="scientific">Novosphingobium pentaromativorans US6-1</name>
    <dbReference type="NCBI Taxonomy" id="1088721"/>
    <lineage>
        <taxon>Bacteria</taxon>
        <taxon>Pseudomonadati</taxon>
        <taxon>Pseudomonadota</taxon>
        <taxon>Alphaproteobacteria</taxon>
        <taxon>Sphingomonadales</taxon>
        <taxon>Sphingomonadaceae</taxon>
        <taxon>Novosphingobium</taxon>
    </lineage>
</organism>